<evidence type="ECO:0000256" key="3">
    <source>
        <dbReference type="ARBA" id="ARBA00012438"/>
    </source>
</evidence>
<evidence type="ECO:0000256" key="8">
    <source>
        <dbReference type="SAM" id="Phobius"/>
    </source>
</evidence>
<dbReference type="PROSITE" id="PS50885">
    <property type="entry name" value="HAMP"/>
    <property type="match status" value="1"/>
</dbReference>
<organism evidence="11 12">
    <name type="scientific">Parazoarcus communis SWub3 = DSM 12120</name>
    <dbReference type="NCBI Taxonomy" id="1121029"/>
    <lineage>
        <taxon>Bacteria</taxon>
        <taxon>Pseudomonadati</taxon>
        <taxon>Pseudomonadota</taxon>
        <taxon>Betaproteobacteria</taxon>
        <taxon>Rhodocyclales</taxon>
        <taxon>Zoogloeaceae</taxon>
        <taxon>Parazoarcus</taxon>
    </lineage>
</organism>
<dbReference type="GO" id="GO:0046983">
    <property type="term" value="F:protein dimerization activity"/>
    <property type="evidence" value="ECO:0007669"/>
    <property type="project" value="InterPro"/>
</dbReference>
<dbReference type="InterPro" id="IPR050482">
    <property type="entry name" value="Sensor_HK_TwoCompSys"/>
</dbReference>
<dbReference type="OrthoDB" id="9813412at2"/>
<dbReference type="SMART" id="SM00304">
    <property type="entry name" value="HAMP"/>
    <property type="match status" value="1"/>
</dbReference>
<evidence type="ECO:0000259" key="9">
    <source>
        <dbReference type="PROSITE" id="PS50109"/>
    </source>
</evidence>
<dbReference type="RefSeq" id="WP_110523692.1">
    <property type="nucleotide sequence ID" value="NZ_QKOE01000004.1"/>
</dbReference>
<evidence type="ECO:0000256" key="1">
    <source>
        <dbReference type="ARBA" id="ARBA00000085"/>
    </source>
</evidence>
<feature type="transmembrane region" description="Helical" evidence="8">
    <location>
        <begin position="20"/>
        <end position="38"/>
    </location>
</feature>
<dbReference type="Gene3D" id="1.20.5.1930">
    <property type="match status" value="1"/>
</dbReference>
<dbReference type="InterPro" id="IPR011712">
    <property type="entry name" value="Sig_transdc_His_kin_sub3_dim/P"/>
</dbReference>
<keyword evidence="5" id="KW-0808">Transferase</keyword>
<dbReference type="InterPro" id="IPR003660">
    <property type="entry name" value="HAMP_dom"/>
</dbReference>
<dbReference type="GO" id="GO:0016020">
    <property type="term" value="C:membrane"/>
    <property type="evidence" value="ECO:0007669"/>
    <property type="project" value="UniProtKB-SubCell"/>
</dbReference>
<dbReference type="CDD" id="cd16917">
    <property type="entry name" value="HATPase_UhpB-NarQ-NarX-like"/>
    <property type="match status" value="1"/>
</dbReference>
<dbReference type="GO" id="GO:0000155">
    <property type="term" value="F:phosphorelay sensor kinase activity"/>
    <property type="evidence" value="ECO:0007669"/>
    <property type="project" value="InterPro"/>
</dbReference>
<dbReference type="InterPro" id="IPR005467">
    <property type="entry name" value="His_kinase_dom"/>
</dbReference>
<comment type="catalytic activity">
    <reaction evidence="1">
        <text>ATP + protein L-histidine = ADP + protein N-phospho-L-histidine.</text>
        <dbReference type="EC" id="2.7.13.3"/>
    </reaction>
</comment>
<dbReference type="Gene3D" id="6.10.340.10">
    <property type="match status" value="1"/>
</dbReference>
<dbReference type="PANTHER" id="PTHR24421">
    <property type="entry name" value="NITRATE/NITRITE SENSOR PROTEIN NARX-RELATED"/>
    <property type="match status" value="1"/>
</dbReference>
<dbReference type="Pfam" id="PF02518">
    <property type="entry name" value="HATPase_c"/>
    <property type="match status" value="1"/>
</dbReference>
<dbReference type="EC" id="2.7.13.3" evidence="3"/>
<dbReference type="Gene3D" id="3.30.565.10">
    <property type="entry name" value="Histidine kinase-like ATPase, C-terminal domain"/>
    <property type="match status" value="1"/>
</dbReference>
<evidence type="ECO:0000256" key="2">
    <source>
        <dbReference type="ARBA" id="ARBA00004370"/>
    </source>
</evidence>
<dbReference type="EMBL" id="QKOE01000004">
    <property type="protein sequence ID" value="PZA17047.1"/>
    <property type="molecule type" value="Genomic_DNA"/>
</dbReference>
<dbReference type="PANTHER" id="PTHR24421:SF58">
    <property type="entry name" value="SIGNAL TRANSDUCTION HISTIDINE-PROTEIN KINASE_PHOSPHATASE UHPB"/>
    <property type="match status" value="1"/>
</dbReference>
<accession>A0A323UX53</accession>
<dbReference type="AlphaFoldDB" id="A0A323UX53"/>
<comment type="subcellular location">
    <subcellularLocation>
        <location evidence="2">Membrane</location>
    </subcellularLocation>
</comment>
<keyword evidence="6 11" id="KW-0418">Kinase</keyword>
<evidence type="ECO:0000256" key="7">
    <source>
        <dbReference type="ARBA" id="ARBA00023012"/>
    </source>
</evidence>
<gene>
    <name evidence="11" type="ORF">DNK49_07335</name>
</gene>
<evidence type="ECO:0000256" key="6">
    <source>
        <dbReference type="ARBA" id="ARBA00022777"/>
    </source>
</evidence>
<feature type="domain" description="Histidine kinase" evidence="9">
    <location>
        <begin position="366"/>
        <end position="457"/>
    </location>
</feature>
<evidence type="ECO:0000256" key="5">
    <source>
        <dbReference type="ARBA" id="ARBA00022679"/>
    </source>
</evidence>
<dbReference type="InterPro" id="IPR003594">
    <property type="entry name" value="HATPase_dom"/>
</dbReference>
<keyword evidence="7" id="KW-0902">Two-component regulatory system</keyword>
<dbReference type="PROSITE" id="PS50109">
    <property type="entry name" value="HIS_KIN"/>
    <property type="match status" value="1"/>
</dbReference>
<dbReference type="Pfam" id="PF00672">
    <property type="entry name" value="HAMP"/>
    <property type="match status" value="1"/>
</dbReference>
<evidence type="ECO:0000313" key="12">
    <source>
        <dbReference type="Proteomes" id="UP000248259"/>
    </source>
</evidence>
<name>A0A323UX53_9RHOO</name>
<dbReference type="Pfam" id="PF07730">
    <property type="entry name" value="HisKA_3"/>
    <property type="match status" value="1"/>
</dbReference>
<dbReference type="SMART" id="SM00387">
    <property type="entry name" value="HATPase_c"/>
    <property type="match status" value="1"/>
</dbReference>
<dbReference type="SUPFAM" id="SSF55874">
    <property type="entry name" value="ATPase domain of HSP90 chaperone/DNA topoisomerase II/histidine kinase"/>
    <property type="match status" value="1"/>
</dbReference>
<keyword evidence="12" id="KW-1185">Reference proteome</keyword>
<evidence type="ECO:0000259" key="10">
    <source>
        <dbReference type="PROSITE" id="PS50885"/>
    </source>
</evidence>
<dbReference type="InterPro" id="IPR036890">
    <property type="entry name" value="HATPase_C_sf"/>
</dbReference>
<dbReference type="CDD" id="cd06225">
    <property type="entry name" value="HAMP"/>
    <property type="match status" value="1"/>
</dbReference>
<comment type="caution">
    <text evidence="11">The sequence shown here is derived from an EMBL/GenBank/DDBJ whole genome shotgun (WGS) entry which is preliminary data.</text>
</comment>
<keyword evidence="4" id="KW-0597">Phosphoprotein</keyword>
<dbReference type="Proteomes" id="UP000248259">
    <property type="component" value="Unassembled WGS sequence"/>
</dbReference>
<keyword evidence="8" id="KW-1133">Transmembrane helix</keyword>
<evidence type="ECO:0000313" key="11">
    <source>
        <dbReference type="EMBL" id="PZA17047.1"/>
    </source>
</evidence>
<keyword evidence="8" id="KW-0472">Membrane</keyword>
<keyword evidence="8" id="KW-0812">Transmembrane</keyword>
<reference evidence="11 12" key="1">
    <citation type="submission" date="2018-06" db="EMBL/GenBank/DDBJ databases">
        <title>Azoarcus communis strain SWub3 genome.</title>
        <authorList>
            <person name="Zorraquino Salvo V."/>
            <person name="Toubiana D."/>
            <person name="Blumwald E."/>
        </authorList>
    </citation>
    <scope>NUCLEOTIDE SEQUENCE [LARGE SCALE GENOMIC DNA]</scope>
    <source>
        <strain evidence="11 12">SWub3</strain>
    </source>
</reference>
<protein>
    <recommendedName>
        <fullName evidence="3">histidine kinase</fullName>
        <ecNumber evidence="3">2.7.13.3</ecNumber>
    </recommendedName>
</protein>
<sequence length="473" mass="51325">MRKLLPTKAFTASLHARLSLMLALVVTVALLAGTALWLRETRSAIHEEITSASRVAEQWLNVLVHETRRDPEAGAERLMSALQAVGRIRAHALEVTANGNERLYLSPAPTYKAGREAPAWFAQSLTPHLPIRHFDAGSVQVSLYPDASRAVLDAWDDLTSMAGWGVAGLLLAWLGCHIGLQRALAPLRAVDAAFARGAEGYFDRRLPTVGARELDRLARSYNQLAERLDHSLADKAQLEAEQGLQRTIQIRLEEERRIVARELHDELAQGITAVRAIAGAIQQRSGDQPGIHGSAQAIIAMTGQMQDGVRAILHRLRDPAAEGGRGICGAIADWCAAWSALYPNIRLQHRLPDLDPELSGDQVVTVQRLLQESLTNVVRHADATQVEVVLQCDAGRLELRITDNGRGLSPRPGPADERPRFGLVGMHERVLALGGDLHFETPAGGGLSIRAILPLASNIHHGAQADHLQASAA</sequence>
<feature type="domain" description="HAMP" evidence="10">
    <location>
        <begin position="181"/>
        <end position="233"/>
    </location>
</feature>
<evidence type="ECO:0000256" key="4">
    <source>
        <dbReference type="ARBA" id="ARBA00022553"/>
    </source>
</evidence>
<proteinExistence type="predicted"/>